<accession>A0A2H0U1U4</accession>
<name>A0A2H0U1U4_9BACT</name>
<dbReference type="InterPro" id="IPR050845">
    <property type="entry name" value="Cu-binding_ET"/>
</dbReference>
<evidence type="ECO:0000256" key="1">
    <source>
        <dbReference type="ARBA" id="ARBA00022723"/>
    </source>
</evidence>
<dbReference type="PROSITE" id="PS00079">
    <property type="entry name" value="MULTICOPPER_OXIDASE1"/>
    <property type="match status" value="1"/>
</dbReference>
<feature type="chain" id="PRO_5013789371" description="Thioredoxin domain-containing protein" evidence="3">
    <location>
        <begin position="26"/>
        <end position="286"/>
    </location>
</feature>
<feature type="domain" description="Thioredoxin" evidence="4">
    <location>
        <begin position="150"/>
        <end position="286"/>
    </location>
</feature>
<dbReference type="InterPro" id="IPR036249">
    <property type="entry name" value="Thioredoxin-like_sf"/>
</dbReference>
<dbReference type="PANTHER" id="PTHR38439:SF3">
    <property type="entry name" value="COPPER-RESISTANT CUPROPROTEIN COPI"/>
    <property type="match status" value="1"/>
</dbReference>
<dbReference type="InterPro" id="IPR008972">
    <property type="entry name" value="Cupredoxin"/>
</dbReference>
<evidence type="ECO:0000313" key="6">
    <source>
        <dbReference type="Proteomes" id="UP000230852"/>
    </source>
</evidence>
<dbReference type="PANTHER" id="PTHR38439">
    <property type="entry name" value="AURACYANIN-B"/>
    <property type="match status" value="1"/>
</dbReference>
<dbReference type="PROSITE" id="PS51257">
    <property type="entry name" value="PROKAR_LIPOPROTEIN"/>
    <property type="match status" value="1"/>
</dbReference>
<evidence type="ECO:0000259" key="4">
    <source>
        <dbReference type="PROSITE" id="PS51352"/>
    </source>
</evidence>
<dbReference type="EMBL" id="PFBU01000006">
    <property type="protein sequence ID" value="PIR78663.1"/>
    <property type="molecule type" value="Genomic_DNA"/>
</dbReference>
<evidence type="ECO:0000256" key="3">
    <source>
        <dbReference type="SAM" id="SignalP"/>
    </source>
</evidence>
<comment type="caution">
    <text evidence="5">The sequence shown here is derived from an EMBL/GenBank/DDBJ whole genome shotgun (WGS) entry which is preliminary data.</text>
</comment>
<keyword evidence="3" id="KW-0732">Signal</keyword>
<dbReference type="InterPro" id="IPR033138">
    <property type="entry name" value="Cu_oxidase_CS"/>
</dbReference>
<proteinExistence type="predicted"/>
<dbReference type="Gene3D" id="3.40.30.10">
    <property type="entry name" value="Glutaredoxin"/>
    <property type="match status" value="1"/>
</dbReference>
<dbReference type="Proteomes" id="UP000230852">
    <property type="component" value="Unassembled WGS sequence"/>
</dbReference>
<evidence type="ECO:0000256" key="2">
    <source>
        <dbReference type="ARBA" id="ARBA00023008"/>
    </source>
</evidence>
<gene>
    <name evidence="5" type="ORF">COU28_00310</name>
</gene>
<evidence type="ECO:0000313" key="5">
    <source>
        <dbReference type="EMBL" id="PIR78663.1"/>
    </source>
</evidence>
<dbReference type="GO" id="GO:0046872">
    <property type="term" value="F:metal ion binding"/>
    <property type="evidence" value="ECO:0007669"/>
    <property type="project" value="UniProtKB-KW"/>
</dbReference>
<dbReference type="Gene3D" id="2.60.40.420">
    <property type="entry name" value="Cupredoxins - blue copper proteins"/>
    <property type="match status" value="1"/>
</dbReference>
<feature type="signal peptide" evidence="3">
    <location>
        <begin position="1"/>
        <end position="25"/>
    </location>
</feature>
<keyword evidence="2" id="KW-0186">Copper</keyword>
<dbReference type="SUPFAM" id="SSF52833">
    <property type="entry name" value="Thioredoxin-like"/>
    <property type="match status" value="1"/>
</dbReference>
<reference evidence="6" key="1">
    <citation type="submission" date="2017-09" db="EMBL/GenBank/DDBJ databases">
        <title>Depth-based differentiation of microbial function through sediment-hosted aquifers and enrichment of novel symbionts in the deep terrestrial subsurface.</title>
        <authorList>
            <person name="Probst A.J."/>
            <person name="Ladd B."/>
            <person name="Jarett J.K."/>
            <person name="Geller-Mcgrath D.E."/>
            <person name="Sieber C.M.K."/>
            <person name="Emerson J.B."/>
            <person name="Anantharaman K."/>
            <person name="Thomas B.C."/>
            <person name="Malmstrom R."/>
            <person name="Stieglmeier M."/>
            <person name="Klingl A."/>
            <person name="Woyke T."/>
            <person name="Ryan C.M."/>
            <person name="Banfield J.F."/>
        </authorList>
    </citation>
    <scope>NUCLEOTIDE SEQUENCE [LARGE SCALE GENOMIC DNA]</scope>
</reference>
<dbReference type="InterPro" id="IPR028096">
    <property type="entry name" value="EfeO_Cupredoxin"/>
</dbReference>
<sequence>MQKNFLSLVGIFGATLLLGAGCNYTANTDTSSGGDSIVTQEENNMMENVEGEVVIDVYGQNFSFSPSEIKVKKGDKVTINFKSASGFHDFVIDEFVVATKQVQTGGESSVTFIADKAGTFEFYCSVGKHREMGMVGTLVVEENDVMMGETSLSGSADAMKNDTDLSGEINADLKLDLSDDMKEPAGAYEDYSESKLALADSGKVVLFFKASWCPTCNSLDKNVVANLSDIPAGVHILKVDYDNSTELKKKYGITYQHTFVQVDAQGNQITKWAGSPTLKELVSNIK</sequence>
<organism evidence="5 6">
    <name type="scientific">Candidatus Magasanikbacteria bacterium CG10_big_fil_rev_8_21_14_0_10_36_16</name>
    <dbReference type="NCBI Taxonomy" id="1974645"/>
    <lineage>
        <taxon>Bacteria</taxon>
        <taxon>Candidatus Magasanikiibacteriota</taxon>
    </lineage>
</organism>
<dbReference type="AlphaFoldDB" id="A0A2H0U1U4"/>
<dbReference type="InterPro" id="IPR013766">
    <property type="entry name" value="Thioredoxin_domain"/>
</dbReference>
<dbReference type="Pfam" id="PF00085">
    <property type="entry name" value="Thioredoxin"/>
    <property type="match status" value="1"/>
</dbReference>
<dbReference type="PROSITE" id="PS51352">
    <property type="entry name" value="THIOREDOXIN_2"/>
    <property type="match status" value="1"/>
</dbReference>
<dbReference type="SUPFAM" id="SSF49503">
    <property type="entry name" value="Cupredoxins"/>
    <property type="match status" value="1"/>
</dbReference>
<keyword evidence="1" id="KW-0479">Metal-binding</keyword>
<dbReference type="CDD" id="cd02947">
    <property type="entry name" value="TRX_family"/>
    <property type="match status" value="1"/>
</dbReference>
<protein>
    <recommendedName>
        <fullName evidence="4">Thioredoxin domain-containing protein</fullName>
    </recommendedName>
</protein>
<dbReference type="Pfam" id="PF13473">
    <property type="entry name" value="Cupredoxin_1"/>
    <property type="match status" value="1"/>
</dbReference>